<feature type="compositionally biased region" description="Basic and acidic residues" evidence="2">
    <location>
        <begin position="256"/>
        <end position="265"/>
    </location>
</feature>
<evidence type="ECO:0000259" key="3">
    <source>
        <dbReference type="Pfam" id="PF08164"/>
    </source>
</evidence>
<feature type="compositionally biased region" description="Acidic residues" evidence="2">
    <location>
        <begin position="124"/>
        <end position="146"/>
    </location>
</feature>
<feature type="region of interest" description="Disordered" evidence="2">
    <location>
        <begin position="251"/>
        <end position="281"/>
    </location>
</feature>
<evidence type="ECO:0000313" key="6">
    <source>
        <dbReference type="Proteomes" id="UP001054837"/>
    </source>
</evidence>
<accession>A0AAV4U5V5</accession>
<feature type="compositionally biased region" description="Basic and acidic residues" evidence="2">
    <location>
        <begin position="72"/>
        <end position="87"/>
    </location>
</feature>
<reference evidence="5 6" key="1">
    <citation type="submission" date="2021-06" db="EMBL/GenBank/DDBJ databases">
        <title>Caerostris darwini draft genome.</title>
        <authorList>
            <person name="Kono N."/>
            <person name="Arakawa K."/>
        </authorList>
    </citation>
    <scope>NUCLEOTIDE SEQUENCE [LARGE SCALE GENOMIC DNA]</scope>
</reference>
<dbReference type="PANTHER" id="PTHR15565">
    <property type="entry name" value="AATF PROTEIN APOPTOSIS ANTAGONIZING TRANSCRIPTION FACTOR"/>
    <property type="match status" value="1"/>
</dbReference>
<feature type="compositionally biased region" description="Acidic residues" evidence="2">
    <location>
        <begin position="88"/>
        <end position="113"/>
    </location>
</feature>
<dbReference type="InterPro" id="IPR025160">
    <property type="entry name" value="AATF"/>
</dbReference>
<dbReference type="GO" id="GO:0005730">
    <property type="term" value="C:nucleolus"/>
    <property type="evidence" value="ECO:0007669"/>
    <property type="project" value="TreeGrafter"/>
</dbReference>
<evidence type="ECO:0000256" key="2">
    <source>
        <dbReference type="SAM" id="MobiDB-lite"/>
    </source>
</evidence>
<dbReference type="Pfam" id="PF13339">
    <property type="entry name" value="AATF-Che1"/>
    <property type="match status" value="1"/>
</dbReference>
<keyword evidence="6" id="KW-1185">Reference proteome</keyword>
<protein>
    <submittedName>
        <fullName evidence="5">Protein AATF</fullName>
    </submittedName>
</protein>
<dbReference type="Pfam" id="PF08164">
    <property type="entry name" value="TRAUB"/>
    <property type="match status" value="1"/>
</dbReference>
<organism evidence="5 6">
    <name type="scientific">Caerostris darwini</name>
    <dbReference type="NCBI Taxonomy" id="1538125"/>
    <lineage>
        <taxon>Eukaryota</taxon>
        <taxon>Metazoa</taxon>
        <taxon>Ecdysozoa</taxon>
        <taxon>Arthropoda</taxon>
        <taxon>Chelicerata</taxon>
        <taxon>Arachnida</taxon>
        <taxon>Araneae</taxon>
        <taxon>Araneomorphae</taxon>
        <taxon>Entelegynae</taxon>
        <taxon>Araneoidea</taxon>
        <taxon>Araneidae</taxon>
        <taxon>Caerostris</taxon>
    </lineage>
</organism>
<comment type="similarity">
    <text evidence="1">Belongs to the AATF family.</text>
</comment>
<dbReference type="InterPro" id="IPR039223">
    <property type="entry name" value="AATF/Bfr2"/>
</dbReference>
<name>A0AAV4U5V5_9ARAC</name>
<feature type="region of interest" description="Disordered" evidence="2">
    <location>
        <begin position="36"/>
        <end position="152"/>
    </location>
</feature>
<sequence>MVSLGEKIAKLTNQAPRVILDPEDEINIDSTAKVFDNNIDPSEENEISDLRKKTAPLLEDVDPTYAGKKVSRHDLGHIFEKDKGRDIDDSDNDLTGDLDEEESQSDDFADDDDLVTKKKTLISESEESEGEESYNDEESSGAEDSENATSDELTEQFSNVDVSSEIEKGQAIKNQKEIWNRLLESRIRMQKLLITANKLPQYSSWEEVKEKGGLELKENLYKSYQSMKQLMKSFMELQNVLIERNKEILNTNNHTSKKDKDHSDEEIPSETDEEIEESNKSKFEGKGIKRKFHKESEETILAKRFKSIIPYRNLVIQKWDEKTKLSTGKVKKSFSAFEESALKLIEQNLKDKTNLIRRTQLKRSSYRIIGKPEPKIENNLEEISTSRNIHLKSYDTEIFDDDDFYGQILKDIIETKSGADAEAIRKQIEIQRRRNKIKRKVDTKASKARKLRYVVHPKLVNFMAPEVKTMPDEASESFLKSIHGGMSLST</sequence>
<dbReference type="Proteomes" id="UP001054837">
    <property type="component" value="Unassembled WGS sequence"/>
</dbReference>
<feature type="domain" description="AATF leucine zipper-containing" evidence="4">
    <location>
        <begin position="165"/>
        <end position="322"/>
    </location>
</feature>
<dbReference type="PANTHER" id="PTHR15565:SF0">
    <property type="entry name" value="PROTEIN AATF"/>
    <property type="match status" value="1"/>
</dbReference>
<dbReference type="GO" id="GO:0006357">
    <property type="term" value="P:regulation of transcription by RNA polymerase II"/>
    <property type="evidence" value="ECO:0007669"/>
    <property type="project" value="TreeGrafter"/>
</dbReference>
<evidence type="ECO:0000259" key="4">
    <source>
        <dbReference type="Pfam" id="PF13339"/>
    </source>
</evidence>
<feature type="compositionally biased region" description="Acidic residues" evidence="2">
    <location>
        <begin position="266"/>
        <end position="276"/>
    </location>
</feature>
<evidence type="ECO:0000256" key="1">
    <source>
        <dbReference type="ARBA" id="ARBA00008966"/>
    </source>
</evidence>
<gene>
    <name evidence="5" type="primary">AATF</name>
    <name evidence="5" type="ORF">CDAR_397421</name>
</gene>
<evidence type="ECO:0000313" key="5">
    <source>
        <dbReference type="EMBL" id="GIY53097.1"/>
    </source>
</evidence>
<dbReference type="AlphaFoldDB" id="A0AAV4U5V5"/>
<feature type="domain" description="Apoptosis-antagonizing transcription factor C-terminal" evidence="3">
    <location>
        <begin position="405"/>
        <end position="481"/>
    </location>
</feature>
<proteinExistence type="inferred from homology"/>
<dbReference type="EMBL" id="BPLQ01010741">
    <property type="protein sequence ID" value="GIY53097.1"/>
    <property type="molecule type" value="Genomic_DNA"/>
</dbReference>
<comment type="caution">
    <text evidence="5">The sequence shown here is derived from an EMBL/GenBank/DDBJ whole genome shotgun (WGS) entry which is preliminary data.</text>
</comment>
<dbReference type="InterPro" id="IPR012617">
    <property type="entry name" value="AATF_C"/>
</dbReference>